<gene>
    <name evidence="1" type="ORF">PCLFYP37_03165</name>
</gene>
<name>A0A6N3FFB7_9BACT</name>
<sequence>MMNVFNGYKKIVSFSSKGMYSAAFKKLMDASNNIIAAPKRGKRKRNVHFRLLDNVVLSAEVYVNLFVKAVIRLL</sequence>
<reference evidence="1" key="1">
    <citation type="submission" date="2019-11" db="EMBL/GenBank/DDBJ databases">
        <authorList>
            <person name="Feng L."/>
        </authorList>
    </citation>
    <scope>NUCLEOTIDE SEQUENCE</scope>
    <source>
        <strain evidence="1">PclaraLFYP37</strain>
    </source>
</reference>
<accession>A0A6N3FFB7</accession>
<organism evidence="1">
    <name type="scientific">Paraprevotella clara</name>
    <dbReference type="NCBI Taxonomy" id="454154"/>
    <lineage>
        <taxon>Bacteria</taxon>
        <taxon>Pseudomonadati</taxon>
        <taxon>Bacteroidota</taxon>
        <taxon>Bacteroidia</taxon>
        <taxon>Bacteroidales</taxon>
        <taxon>Prevotellaceae</taxon>
        <taxon>Paraprevotella</taxon>
    </lineage>
</organism>
<dbReference type="EMBL" id="CACRUT010000020">
    <property type="protein sequence ID" value="VYU50742.1"/>
    <property type="molecule type" value="Genomic_DNA"/>
</dbReference>
<dbReference type="AlphaFoldDB" id="A0A6N3FFB7"/>
<evidence type="ECO:0000313" key="1">
    <source>
        <dbReference type="EMBL" id="VYU50742.1"/>
    </source>
</evidence>
<proteinExistence type="predicted"/>
<protein>
    <submittedName>
        <fullName evidence="1">Uncharacterized protein</fullName>
    </submittedName>
</protein>